<evidence type="ECO:0000313" key="3">
    <source>
        <dbReference type="EMBL" id="CAG2256817.1"/>
    </source>
</evidence>
<reference evidence="3" key="1">
    <citation type="submission" date="2021-03" db="EMBL/GenBank/DDBJ databases">
        <authorList>
            <person name="Bekaert M."/>
        </authorList>
    </citation>
    <scope>NUCLEOTIDE SEQUENCE</scope>
</reference>
<keyword evidence="2" id="KW-1133">Transmembrane helix</keyword>
<proteinExistence type="predicted"/>
<keyword evidence="2" id="KW-0812">Transmembrane</keyword>
<comment type="caution">
    <text evidence="3">The sequence shown here is derived from an EMBL/GenBank/DDBJ whole genome shotgun (WGS) entry which is preliminary data.</text>
</comment>
<gene>
    <name evidence="3" type="ORF">MEDL_68116</name>
</gene>
<feature type="transmembrane region" description="Helical" evidence="2">
    <location>
        <begin position="6"/>
        <end position="26"/>
    </location>
</feature>
<evidence type="ECO:0000313" key="4">
    <source>
        <dbReference type="Proteomes" id="UP000683360"/>
    </source>
</evidence>
<keyword evidence="4" id="KW-1185">Reference proteome</keyword>
<evidence type="ECO:0000256" key="1">
    <source>
        <dbReference type="SAM" id="MobiDB-lite"/>
    </source>
</evidence>
<keyword evidence="2" id="KW-0472">Membrane</keyword>
<dbReference type="Proteomes" id="UP000683360">
    <property type="component" value="Unassembled WGS sequence"/>
</dbReference>
<protein>
    <submittedName>
        <fullName evidence="3">Uncharacterized protein</fullName>
    </submittedName>
</protein>
<dbReference type="EMBL" id="CAJPWZ010003316">
    <property type="protein sequence ID" value="CAG2256817.1"/>
    <property type="molecule type" value="Genomic_DNA"/>
</dbReference>
<organism evidence="3 4">
    <name type="scientific">Mytilus edulis</name>
    <name type="common">Blue mussel</name>
    <dbReference type="NCBI Taxonomy" id="6550"/>
    <lineage>
        <taxon>Eukaryota</taxon>
        <taxon>Metazoa</taxon>
        <taxon>Spiralia</taxon>
        <taxon>Lophotrochozoa</taxon>
        <taxon>Mollusca</taxon>
        <taxon>Bivalvia</taxon>
        <taxon>Autobranchia</taxon>
        <taxon>Pteriomorphia</taxon>
        <taxon>Mytilida</taxon>
        <taxon>Mytiloidea</taxon>
        <taxon>Mytilidae</taxon>
        <taxon>Mytilinae</taxon>
        <taxon>Mytilus</taxon>
    </lineage>
</organism>
<name>A0A8S3VRC7_MYTED</name>
<dbReference type="AlphaFoldDB" id="A0A8S3VRC7"/>
<sequence length="151" mass="17122">MVVYAAGFSLVLLLIIMLCFGFGLFYKYKNNQVAKISRRESRRGNEISANDEDSSLYASINEDEIYDDNIQIIYSDKGKEMTNNQASESDRSSPKSENSGYLHPYTTVFKNSEPHIYCKELNYNDTSSESSVPTDTKKRFRIYSSVSATAS</sequence>
<accession>A0A8S3VRC7</accession>
<feature type="region of interest" description="Disordered" evidence="1">
    <location>
        <begin position="80"/>
        <end position="105"/>
    </location>
</feature>
<evidence type="ECO:0000256" key="2">
    <source>
        <dbReference type="SAM" id="Phobius"/>
    </source>
</evidence>